<accession>A0A915P1F7</accession>
<dbReference type="WBParaSite" id="scf7180000421973.g8014">
    <property type="protein sequence ID" value="scf7180000421973.g8014"/>
    <property type="gene ID" value="scf7180000421973.g8014"/>
</dbReference>
<organism evidence="2 3">
    <name type="scientific">Meloidogyne floridensis</name>
    <dbReference type="NCBI Taxonomy" id="298350"/>
    <lineage>
        <taxon>Eukaryota</taxon>
        <taxon>Metazoa</taxon>
        <taxon>Ecdysozoa</taxon>
        <taxon>Nematoda</taxon>
        <taxon>Chromadorea</taxon>
        <taxon>Rhabditida</taxon>
        <taxon>Tylenchina</taxon>
        <taxon>Tylenchomorpha</taxon>
        <taxon>Tylenchoidea</taxon>
        <taxon>Meloidogynidae</taxon>
        <taxon>Meloidogyninae</taxon>
        <taxon>Meloidogyne</taxon>
    </lineage>
</organism>
<feature type="chain" id="PRO_5038114560" evidence="1">
    <location>
        <begin position="17"/>
        <end position="119"/>
    </location>
</feature>
<reference evidence="3" key="1">
    <citation type="submission" date="2022-11" db="UniProtKB">
        <authorList>
            <consortium name="WormBaseParasite"/>
        </authorList>
    </citation>
    <scope>IDENTIFICATION</scope>
</reference>
<dbReference type="Proteomes" id="UP000887560">
    <property type="component" value="Unplaced"/>
</dbReference>
<keyword evidence="2" id="KW-1185">Reference proteome</keyword>
<proteinExistence type="predicted"/>
<dbReference type="AlphaFoldDB" id="A0A915P1F7"/>
<evidence type="ECO:0000313" key="3">
    <source>
        <dbReference type="WBParaSite" id="scf7180000421973.g8014"/>
    </source>
</evidence>
<keyword evidence="1" id="KW-0732">Signal</keyword>
<protein>
    <submittedName>
        <fullName evidence="3">Uncharacterized protein</fullName>
    </submittedName>
</protein>
<evidence type="ECO:0000313" key="2">
    <source>
        <dbReference type="Proteomes" id="UP000887560"/>
    </source>
</evidence>
<sequence length="119" mass="14277">MKLVIILLIIIKFEFAHNALFNLLIKIEWRKFKEDLPPELFNNLTQMKNHRFEVGLFPFKKINNNEYLPKHNFYIKITEKYDVCNFDENELSTDGGKALSLQNNIYLIKVWWNKMVGII</sequence>
<name>A0A915P1F7_9BILA</name>
<evidence type="ECO:0000256" key="1">
    <source>
        <dbReference type="SAM" id="SignalP"/>
    </source>
</evidence>
<feature type="signal peptide" evidence="1">
    <location>
        <begin position="1"/>
        <end position="16"/>
    </location>
</feature>